<comment type="caution">
    <text evidence="7">The sequence shown here is derived from an EMBL/GenBank/DDBJ whole genome shotgun (WGS) entry which is preliminary data.</text>
</comment>
<dbReference type="EMBL" id="BLKG01000107">
    <property type="protein sequence ID" value="GFF95049.1"/>
    <property type="molecule type" value="Genomic_DNA"/>
</dbReference>
<evidence type="ECO:0000256" key="4">
    <source>
        <dbReference type="ARBA" id="ARBA00022989"/>
    </source>
</evidence>
<sequence length="246" mass="27560">MSKTEREPWILTFLSIGACAGWLASYLGMIRKSFRDRTYAMALMPLCCNIAFEFVYLLNPPESANSLMVIACWLALNVPVVVTAIRFAPSEWGHAPFVQRNLPWIFAVSIISWMTAHLALIAQLGPAAAVSWSAWFCLLFFSSGSLCQLVDRGSSRGTSLSIWFSRFMGTALILPYEILRYKHGYPNVLWQSPLGWLGGAALFVLEISYGILLWKILQSERTVKPLGREKVGLESNKQSERSMAAR</sequence>
<evidence type="ECO:0000256" key="6">
    <source>
        <dbReference type="SAM" id="Phobius"/>
    </source>
</evidence>
<keyword evidence="4 6" id="KW-1133">Transmembrane helix</keyword>
<feature type="transmembrane region" description="Helical" evidence="6">
    <location>
        <begin position="130"/>
        <end position="150"/>
    </location>
</feature>
<protein>
    <submittedName>
        <fullName evidence="7">Uncharacterized protein</fullName>
    </submittedName>
</protein>
<dbReference type="PROSITE" id="PS51257">
    <property type="entry name" value="PROKAR_LIPOPROTEIN"/>
    <property type="match status" value="1"/>
</dbReference>
<keyword evidence="3 6" id="KW-0812">Transmembrane</keyword>
<dbReference type="PANTHER" id="PTHR42038:SF2">
    <property type="entry name" value="TERPENE CYCLASE AUSL"/>
    <property type="match status" value="1"/>
</dbReference>
<comment type="subcellular location">
    <subcellularLocation>
        <location evidence="1">Membrane</location>
        <topology evidence="1">Multi-pass membrane protein</topology>
    </subcellularLocation>
</comment>
<evidence type="ECO:0000256" key="1">
    <source>
        <dbReference type="ARBA" id="ARBA00004141"/>
    </source>
</evidence>
<evidence type="ECO:0000256" key="2">
    <source>
        <dbReference type="ARBA" id="ARBA00006757"/>
    </source>
</evidence>
<feature type="transmembrane region" description="Helical" evidence="6">
    <location>
        <begin position="162"/>
        <end position="179"/>
    </location>
</feature>
<evidence type="ECO:0000256" key="3">
    <source>
        <dbReference type="ARBA" id="ARBA00022692"/>
    </source>
</evidence>
<feature type="transmembrane region" description="Helical" evidence="6">
    <location>
        <begin position="101"/>
        <end position="124"/>
    </location>
</feature>
<dbReference type="Proteomes" id="UP000465266">
    <property type="component" value="Unassembled WGS sequence"/>
</dbReference>
<proteinExistence type="inferred from homology"/>
<feature type="transmembrane region" description="Helical" evidence="6">
    <location>
        <begin position="194"/>
        <end position="214"/>
    </location>
</feature>
<keyword evidence="5 6" id="KW-0472">Membrane</keyword>
<keyword evidence="8" id="KW-1185">Reference proteome</keyword>
<evidence type="ECO:0000313" key="8">
    <source>
        <dbReference type="Proteomes" id="UP000465266"/>
    </source>
</evidence>
<evidence type="ECO:0000256" key="5">
    <source>
        <dbReference type="ARBA" id="ARBA00023136"/>
    </source>
</evidence>
<dbReference type="Pfam" id="PF25129">
    <property type="entry name" value="Pyr4-TMTC"/>
    <property type="match status" value="1"/>
</dbReference>
<gene>
    <name evidence="7" type="ORF">IFM53868_07822</name>
</gene>
<dbReference type="InterPro" id="IPR039020">
    <property type="entry name" value="PaxB-like"/>
</dbReference>
<accession>A0ABQ1B708</accession>
<evidence type="ECO:0000313" key="7">
    <source>
        <dbReference type="EMBL" id="GFF95049.1"/>
    </source>
</evidence>
<dbReference type="PANTHER" id="PTHR42038">
    <property type="match status" value="1"/>
</dbReference>
<organism evidence="7 8">
    <name type="scientific">Aspergillus udagawae</name>
    <dbReference type="NCBI Taxonomy" id="91492"/>
    <lineage>
        <taxon>Eukaryota</taxon>
        <taxon>Fungi</taxon>
        <taxon>Dikarya</taxon>
        <taxon>Ascomycota</taxon>
        <taxon>Pezizomycotina</taxon>
        <taxon>Eurotiomycetes</taxon>
        <taxon>Eurotiomycetidae</taxon>
        <taxon>Eurotiales</taxon>
        <taxon>Aspergillaceae</taxon>
        <taxon>Aspergillus</taxon>
        <taxon>Aspergillus subgen. Fumigati</taxon>
    </lineage>
</organism>
<reference evidence="7 8" key="1">
    <citation type="submission" date="2020-01" db="EMBL/GenBank/DDBJ databases">
        <title>Draft genome sequence of Aspergillus udagawae IFM 53868.</title>
        <authorList>
            <person name="Takahashi H."/>
            <person name="Yaguchi T."/>
        </authorList>
    </citation>
    <scope>NUCLEOTIDE SEQUENCE [LARGE SCALE GENOMIC DNA]</scope>
    <source>
        <strain evidence="7 8">IFM 53868</strain>
    </source>
</reference>
<feature type="transmembrane region" description="Helical" evidence="6">
    <location>
        <begin position="39"/>
        <end position="58"/>
    </location>
</feature>
<comment type="similarity">
    <text evidence="2">Belongs to the paxB family.</text>
</comment>
<feature type="transmembrane region" description="Helical" evidence="6">
    <location>
        <begin position="64"/>
        <end position="89"/>
    </location>
</feature>
<feature type="transmembrane region" description="Helical" evidence="6">
    <location>
        <begin position="6"/>
        <end position="27"/>
    </location>
</feature>
<name>A0ABQ1B708_9EURO</name>